<dbReference type="Gene3D" id="3.40.640.10">
    <property type="entry name" value="Type I PLP-dependent aspartate aminotransferase-like (Major domain)"/>
    <property type="match status" value="1"/>
</dbReference>
<dbReference type="PANTHER" id="PTHR43713">
    <property type="entry name" value="GLUTAMATE-1-SEMIALDEHYDE 2,1-AMINOMUTASE"/>
    <property type="match status" value="1"/>
</dbReference>
<keyword evidence="4" id="KW-0808">Transferase</keyword>
<sequence length="459" mass="50043">METPSSRSDKEKRSGDRIYKEACDVIAGGVSRNTVFRRPHPYYAASASGCYVTDIEGVSRIDFANNMASLIHGHAHPEINKAVTEQLQRGTAYTMATTPEIAFAQLLNKRIPSFEKIRFVNSGTEAVMTLIKAARAYTGREKIAKAEGAYHGSYDYAEVSQTSNPSNWGDPDQPNSVPVANATPQSVLDNVVVYPYNDLERTLAILDNHAGDIACVLVDPVPHRVGLFPGTQKFIAGLYDWTRENGALLAFDEVVTLRVNYGGAQADYPDKPDLTATGKIIGGGFPVGAVAGRSDVMRVLDPRESRLLFPHSGTFSANPVTMTAGYAAMSLFDEKAVERINDLAGMAVGQINEAVSVADVPVSVTGAGSMFRIHLKESSPESYREAYQPAEETALIKELLDYLYMQEQIMMINTCTCMLSTAITEDEIVRLSEAMLNGFRHIKPGLDKLHDKQAAPKHA</sequence>
<reference evidence="4" key="1">
    <citation type="submission" date="2021-02" db="EMBL/GenBank/DDBJ databases">
        <title>Natronogracilivirga saccharolytica gen. nov. sp. nov. a new anaerobic, haloalkiliphilic carbohydrate-fermenting bacterium from soda lake and proposing of Cyclonatronumiaceae fam. nov. in the phylum Balneolaeota.</title>
        <authorList>
            <person name="Zhilina T.N."/>
            <person name="Sorokin D.Y."/>
            <person name="Zavarzina D.G."/>
            <person name="Toshchakov S.V."/>
            <person name="Kublanov I.V."/>
        </authorList>
    </citation>
    <scope>NUCLEOTIDE SEQUENCE</scope>
    <source>
        <strain evidence="4">Z-1702</strain>
    </source>
</reference>
<proteinExistence type="inferred from homology"/>
<dbReference type="AlphaFoldDB" id="A0A8J7UV39"/>
<dbReference type="EMBL" id="JAFIDN010000007">
    <property type="protein sequence ID" value="MBP3193025.1"/>
    <property type="molecule type" value="Genomic_DNA"/>
</dbReference>
<dbReference type="GO" id="GO:0030170">
    <property type="term" value="F:pyridoxal phosphate binding"/>
    <property type="evidence" value="ECO:0007669"/>
    <property type="project" value="InterPro"/>
</dbReference>
<dbReference type="Gene3D" id="3.90.1150.10">
    <property type="entry name" value="Aspartate Aminotransferase, domain 1"/>
    <property type="match status" value="1"/>
</dbReference>
<evidence type="ECO:0000256" key="3">
    <source>
        <dbReference type="RuleBase" id="RU003560"/>
    </source>
</evidence>
<gene>
    <name evidence="4" type="ORF">NATSA_10155</name>
</gene>
<dbReference type="InterPro" id="IPR015424">
    <property type="entry name" value="PyrdxlP-dep_Trfase"/>
</dbReference>
<dbReference type="GO" id="GO:0008483">
    <property type="term" value="F:transaminase activity"/>
    <property type="evidence" value="ECO:0007669"/>
    <property type="project" value="UniProtKB-KW"/>
</dbReference>
<evidence type="ECO:0000313" key="5">
    <source>
        <dbReference type="Proteomes" id="UP000673975"/>
    </source>
</evidence>
<comment type="similarity">
    <text evidence="3">Belongs to the class-III pyridoxal-phosphate-dependent aminotransferase family.</text>
</comment>
<dbReference type="RefSeq" id="WP_210512270.1">
    <property type="nucleotide sequence ID" value="NZ_JAFIDN010000007.1"/>
</dbReference>
<evidence type="ECO:0000256" key="1">
    <source>
        <dbReference type="ARBA" id="ARBA00001933"/>
    </source>
</evidence>
<evidence type="ECO:0000256" key="2">
    <source>
        <dbReference type="ARBA" id="ARBA00022898"/>
    </source>
</evidence>
<comment type="caution">
    <text evidence="4">The sequence shown here is derived from an EMBL/GenBank/DDBJ whole genome shotgun (WGS) entry which is preliminary data.</text>
</comment>
<dbReference type="SUPFAM" id="SSF53383">
    <property type="entry name" value="PLP-dependent transferases"/>
    <property type="match status" value="1"/>
</dbReference>
<keyword evidence="5" id="KW-1185">Reference proteome</keyword>
<accession>A0A8J7UV39</accession>
<dbReference type="Pfam" id="PF00202">
    <property type="entry name" value="Aminotran_3"/>
    <property type="match status" value="1"/>
</dbReference>
<dbReference type="InterPro" id="IPR015422">
    <property type="entry name" value="PyrdxlP-dep_Trfase_small"/>
</dbReference>
<keyword evidence="2 3" id="KW-0663">Pyridoxal phosphate</keyword>
<dbReference type="CDD" id="cd00610">
    <property type="entry name" value="OAT_like"/>
    <property type="match status" value="1"/>
</dbReference>
<evidence type="ECO:0000313" key="4">
    <source>
        <dbReference type="EMBL" id="MBP3193025.1"/>
    </source>
</evidence>
<dbReference type="InterPro" id="IPR005814">
    <property type="entry name" value="Aminotrans_3"/>
</dbReference>
<organism evidence="4 5">
    <name type="scientific">Natronogracilivirga saccharolytica</name>
    <dbReference type="NCBI Taxonomy" id="2812953"/>
    <lineage>
        <taxon>Bacteria</taxon>
        <taxon>Pseudomonadati</taxon>
        <taxon>Balneolota</taxon>
        <taxon>Balneolia</taxon>
        <taxon>Balneolales</taxon>
        <taxon>Cyclonatronaceae</taxon>
        <taxon>Natronogracilivirga</taxon>
    </lineage>
</organism>
<name>A0A8J7UV39_9BACT</name>
<protein>
    <submittedName>
        <fullName evidence="4">Aspartate aminotransferase family protein</fullName>
    </submittedName>
</protein>
<keyword evidence="4" id="KW-0032">Aminotransferase</keyword>
<comment type="cofactor">
    <cofactor evidence="1">
        <name>pyridoxal 5'-phosphate</name>
        <dbReference type="ChEBI" id="CHEBI:597326"/>
    </cofactor>
</comment>
<dbReference type="InterPro" id="IPR015421">
    <property type="entry name" value="PyrdxlP-dep_Trfase_major"/>
</dbReference>
<dbReference type="Proteomes" id="UP000673975">
    <property type="component" value="Unassembled WGS sequence"/>
</dbReference>
<dbReference type="PANTHER" id="PTHR43713:SF3">
    <property type="entry name" value="GLUTAMATE-1-SEMIALDEHYDE 2,1-AMINOMUTASE 1, CHLOROPLASTIC-RELATED"/>
    <property type="match status" value="1"/>
</dbReference>